<dbReference type="InterPro" id="IPR011129">
    <property type="entry name" value="CSD"/>
</dbReference>
<feature type="domain" description="CSD" evidence="3">
    <location>
        <begin position="13"/>
        <end position="77"/>
    </location>
</feature>
<dbReference type="SMART" id="SM00357">
    <property type="entry name" value="CSP"/>
    <property type="match status" value="1"/>
</dbReference>
<protein>
    <submittedName>
        <fullName evidence="4">Cold-shock protein</fullName>
    </submittedName>
</protein>
<evidence type="ECO:0000256" key="1">
    <source>
        <dbReference type="ARBA" id="ARBA00004496"/>
    </source>
</evidence>
<dbReference type="InterPro" id="IPR002059">
    <property type="entry name" value="CSP_DNA-bd"/>
</dbReference>
<evidence type="ECO:0000313" key="5">
    <source>
        <dbReference type="Proteomes" id="UP000230859"/>
    </source>
</evidence>
<comment type="subcellular location">
    <subcellularLocation>
        <location evidence="1">Cytoplasm</location>
    </subcellularLocation>
</comment>
<dbReference type="CDD" id="cd04458">
    <property type="entry name" value="CSP_CDS"/>
    <property type="match status" value="1"/>
</dbReference>
<name>A0A2H0LNR9_9BACT</name>
<dbReference type="PRINTS" id="PR00050">
    <property type="entry name" value="COLDSHOCK"/>
</dbReference>
<dbReference type="SUPFAM" id="SSF50249">
    <property type="entry name" value="Nucleic acid-binding proteins"/>
    <property type="match status" value="1"/>
</dbReference>
<dbReference type="AlphaFoldDB" id="A0A2H0LNR9"/>
<dbReference type="InterPro" id="IPR050181">
    <property type="entry name" value="Cold_shock_domain"/>
</dbReference>
<organism evidence="4 5">
    <name type="scientific">Candidatus Abzuiibacterium crystallinum</name>
    <dbReference type="NCBI Taxonomy" id="1974748"/>
    <lineage>
        <taxon>Bacteria</taxon>
        <taxon>Pseudomonadati</taxon>
        <taxon>Candidatus Omnitrophota</taxon>
        <taxon>Candidatus Abzuiibacterium</taxon>
    </lineage>
</organism>
<comment type="caution">
    <text evidence="4">The sequence shown here is derived from an EMBL/GenBank/DDBJ whole genome shotgun (WGS) entry which is preliminary data.</text>
</comment>
<dbReference type="GO" id="GO:0003676">
    <property type="term" value="F:nucleic acid binding"/>
    <property type="evidence" value="ECO:0007669"/>
    <property type="project" value="InterPro"/>
</dbReference>
<proteinExistence type="predicted"/>
<dbReference type="PANTHER" id="PTHR11544">
    <property type="entry name" value="COLD SHOCK DOMAIN CONTAINING PROTEINS"/>
    <property type="match status" value="1"/>
</dbReference>
<evidence type="ECO:0000313" key="4">
    <source>
        <dbReference type="EMBL" id="PIQ86008.1"/>
    </source>
</evidence>
<sequence length="81" mass="9278">MNKTNPEKENIKTYKGRVKWFSTEKGFGFIGREDGGEDCFVHHTGLEGPIRYLREGELVEFEIQKGTKGFRAVRVRSAGKK</sequence>
<reference evidence="4 5" key="1">
    <citation type="submission" date="2017-09" db="EMBL/GenBank/DDBJ databases">
        <title>Depth-based differentiation of microbial function through sediment-hosted aquifers and enrichment of novel symbionts in the deep terrestrial subsurface.</title>
        <authorList>
            <person name="Probst A.J."/>
            <person name="Ladd B."/>
            <person name="Jarett J.K."/>
            <person name="Geller-Mcgrath D.E."/>
            <person name="Sieber C.M."/>
            <person name="Emerson J.B."/>
            <person name="Anantharaman K."/>
            <person name="Thomas B.C."/>
            <person name="Malmstrom R."/>
            <person name="Stieglmeier M."/>
            <person name="Klingl A."/>
            <person name="Woyke T."/>
            <person name="Ryan C.M."/>
            <person name="Banfield J.F."/>
        </authorList>
    </citation>
    <scope>NUCLEOTIDE SEQUENCE [LARGE SCALE GENOMIC DNA]</scope>
    <source>
        <strain evidence="4">CG11_big_fil_rev_8_21_14_0_20_45_26</strain>
    </source>
</reference>
<dbReference type="GO" id="GO:0005829">
    <property type="term" value="C:cytosol"/>
    <property type="evidence" value="ECO:0007669"/>
    <property type="project" value="UniProtKB-ARBA"/>
</dbReference>
<dbReference type="EMBL" id="PCVY01000054">
    <property type="protein sequence ID" value="PIQ86008.1"/>
    <property type="molecule type" value="Genomic_DNA"/>
</dbReference>
<dbReference type="PROSITE" id="PS51857">
    <property type="entry name" value="CSD_2"/>
    <property type="match status" value="1"/>
</dbReference>
<dbReference type="Gene3D" id="2.40.50.140">
    <property type="entry name" value="Nucleic acid-binding proteins"/>
    <property type="match status" value="1"/>
</dbReference>
<evidence type="ECO:0000256" key="2">
    <source>
        <dbReference type="ARBA" id="ARBA00022490"/>
    </source>
</evidence>
<gene>
    <name evidence="4" type="ORF">COV74_06475</name>
</gene>
<dbReference type="InterPro" id="IPR012340">
    <property type="entry name" value="NA-bd_OB-fold"/>
</dbReference>
<accession>A0A2H0LNR9</accession>
<keyword evidence="2" id="KW-0963">Cytoplasm</keyword>
<dbReference type="Proteomes" id="UP000230859">
    <property type="component" value="Unassembled WGS sequence"/>
</dbReference>
<evidence type="ECO:0000259" key="3">
    <source>
        <dbReference type="PROSITE" id="PS51857"/>
    </source>
</evidence>
<dbReference type="Pfam" id="PF00313">
    <property type="entry name" value="CSD"/>
    <property type="match status" value="1"/>
</dbReference>
<dbReference type="InterPro" id="IPR012156">
    <property type="entry name" value="Cold_shock_CspA"/>
</dbReference>
<dbReference type="PIRSF" id="PIRSF002599">
    <property type="entry name" value="Cold_shock_A"/>
    <property type="match status" value="1"/>
</dbReference>